<dbReference type="EMBL" id="CM045763">
    <property type="protein sequence ID" value="KAI8020923.1"/>
    <property type="molecule type" value="Genomic_DNA"/>
</dbReference>
<keyword evidence="2" id="KW-1185">Reference proteome</keyword>
<proteinExistence type="predicted"/>
<accession>A0ACC0I7F1</accession>
<name>A0ACC0I7F1_9ERIC</name>
<evidence type="ECO:0000313" key="1">
    <source>
        <dbReference type="EMBL" id="KAI8020923.1"/>
    </source>
</evidence>
<organism evidence="1 2">
    <name type="scientific">Camellia lanceoleosa</name>
    <dbReference type="NCBI Taxonomy" id="1840588"/>
    <lineage>
        <taxon>Eukaryota</taxon>
        <taxon>Viridiplantae</taxon>
        <taxon>Streptophyta</taxon>
        <taxon>Embryophyta</taxon>
        <taxon>Tracheophyta</taxon>
        <taxon>Spermatophyta</taxon>
        <taxon>Magnoliopsida</taxon>
        <taxon>eudicotyledons</taxon>
        <taxon>Gunneridae</taxon>
        <taxon>Pentapetalae</taxon>
        <taxon>asterids</taxon>
        <taxon>Ericales</taxon>
        <taxon>Theaceae</taxon>
        <taxon>Camellia</taxon>
    </lineage>
</organism>
<comment type="caution">
    <text evidence="1">The sequence shown here is derived from an EMBL/GenBank/DDBJ whole genome shotgun (WGS) entry which is preliminary data.</text>
</comment>
<reference evidence="1 2" key="1">
    <citation type="journal article" date="2022" name="Plant J.">
        <title>Chromosome-level genome of Camellia lanceoleosa provides a valuable resource for understanding genome evolution and self-incompatibility.</title>
        <authorList>
            <person name="Gong W."/>
            <person name="Xiao S."/>
            <person name="Wang L."/>
            <person name="Liao Z."/>
            <person name="Chang Y."/>
            <person name="Mo W."/>
            <person name="Hu G."/>
            <person name="Li W."/>
            <person name="Zhao G."/>
            <person name="Zhu H."/>
            <person name="Hu X."/>
            <person name="Ji K."/>
            <person name="Xiang X."/>
            <person name="Song Q."/>
            <person name="Yuan D."/>
            <person name="Jin S."/>
            <person name="Zhang L."/>
        </authorList>
    </citation>
    <scope>NUCLEOTIDE SEQUENCE [LARGE SCALE GENOMIC DNA]</scope>
    <source>
        <strain evidence="1">SQ_2022a</strain>
    </source>
</reference>
<sequence>MLKYYYRYTSGATSTLPSSSSPPLLLLSLPSNCYNSSCTRICFFSIRITALKFGFQEVRMSTHCRARRRVVRYNDEDEDDDDEEFEYGHNAEIAMLELYSQSARDEALLVTASVDDQEALVLIFKGFSSCLSYKTSPDPSRSVLPKRAVIKSIDRIRGPFDPLILST</sequence>
<gene>
    <name evidence="1" type="ORF">LOK49_LG03G01028</name>
</gene>
<protein>
    <submittedName>
        <fullName evidence="1">Uncharacterized protein</fullName>
    </submittedName>
</protein>
<evidence type="ECO:0000313" key="2">
    <source>
        <dbReference type="Proteomes" id="UP001060215"/>
    </source>
</evidence>
<dbReference type="Proteomes" id="UP001060215">
    <property type="component" value="Chromosome 6"/>
</dbReference>